<gene>
    <name evidence="10" type="ORF">LAZ67_13001314</name>
</gene>
<dbReference type="Gene3D" id="1.25.40.560">
    <property type="match status" value="1"/>
</dbReference>
<dbReference type="Pfam" id="PF00665">
    <property type="entry name" value="rve"/>
    <property type="match status" value="1"/>
</dbReference>
<evidence type="ECO:0000256" key="2">
    <source>
        <dbReference type="ARBA" id="ARBA00022723"/>
    </source>
</evidence>
<dbReference type="SUPFAM" id="SSF90209">
    <property type="entry name" value="Ran binding protein zinc finger-like"/>
    <property type="match status" value="1"/>
</dbReference>
<dbReference type="SMART" id="SM00547">
    <property type="entry name" value="ZnF_RBZ"/>
    <property type="match status" value="3"/>
</dbReference>
<keyword evidence="2" id="KW-0479">Metal-binding</keyword>
<dbReference type="Gene3D" id="4.10.1060.10">
    <property type="entry name" value="Zinc finger, RanBP2-type"/>
    <property type="match status" value="2"/>
</dbReference>
<feature type="domain" description="RanBP2-type" evidence="7">
    <location>
        <begin position="1338"/>
        <end position="1367"/>
    </location>
</feature>
<dbReference type="Pfam" id="PF00078">
    <property type="entry name" value="RVT_1"/>
    <property type="match status" value="1"/>
</dbReference>
<keyword evidence="1" id="KW-0879">Wnt signaling pathway</keyword>
<dbReference type="PROSITE" id="PS01358">
    <property type="entry name" value="ZF_RANBP2_1"/>
    <property type="match status" value="2"/>
</dbReference>
<dbReference type="InterPro" id="IPR043502">
    <property type="entry name" value="DNA/RNA_pol_sf"/>
</dbReference>
<dbReference type="Gene3D" id="3.30.420.10">
    <property type="entry name" value="Ribonuclease H-like superfamily/Ribonuclease H"/>
    <property type="match status" value="2"/>
</dbReference>
<evidence type="ECO:0000313" key="11">
    <source>
        <dbReference type="Proteomes" id="UP001235939"/>
    </source>
</evidence>
<dbReference type="SUPFAM" id="SSF56672">
    <property type="entry name" value="DNA/RNA polymerases"/>
    <property type="match status" value="1"/>
</dbReference>
<reference evidence="10 11" key="1">
    <citation type="submission" date="2022-01" db="EMBL/GenBank/DDBJ databases">
        <title>A chromosomal length assembly of Cordylochernes scorpioides.</title>
        <authorList>
            <person name="Zeh D."/>
            <person name="Zeh J."/>
        </authorList>
    </citation>
    <scope>NUCLEOTIDE SEQUENCE [LARGE SCALE GENOMIC DNA]</scope>
    <source>
        <strain evidence="10">IN4F17</strain>
        <tissue evidence="10">Whole Body</tissue>
    </source>
</reference>
<evidence type="ECO:0000256" key="3">
    <source>
        <dbReference type="ARBA" id="ARBA00022771"/>
    </source>
</evidence>
<dbReference type="PROSITE" id="PS50878">
    <property type="entry name" value="RT_POL"/>
    <property type="match status" value="1"/>
</dbReference>
<organism evidence="10 11">
    <name type="scientific">Cordylochernes scorpioides</name>
    <dbReference type="NCBI Taxonomy" id="51811"/>
    <lineage>
        <taxon>Eukaryota</taxon>
        <taxon>Metazoa</taxon>
        <taxon>Ecdysozoa</taxon>
        <taxon>Arthropoda</taxon>
        <taxon>Chelicerata</taxon>
        <taxon>Arachnida</taxon>
        <taxon>Pseudoscorpiones</taxon>
        <taxon>Cheliferoidea</taxon>
        <taxon>Chernetidae</taxon>
        <taxon>Cordylochernes</taxon>
    </lineage>
</organism>
<feature type="compositionally biased region" description="Polar residues" evidence="6">
    <location>
        <begin position="178"/>
        <end position="190"/>
    </location>
</feature>
<dbReference type="PROSITE" id="PS50994">
    <property type="entry name" value="INTEGRASE"/>
    <property type="match status" value="1"/>
</dbReference>
<accession>A0ABY6L3Q7</accession>
<dbReference type="SUPFAM" id="SSF53098">
    <property type="entry name" value="Ribonuclease H-like"/>
    <property type="match status" value="1"/>
</dbReference>
<dbReference type="InterPro" id="IPR001876">
    <property type="entry name" value="Znf_RanBP2"/>
</dbReference>
<dbReference type="EMBL" id="CP092875">
    <property type="protein sequence ID" value="UYV75777.1"/>
    <property type="molecule type" value="Genomic_DNA"/>
</dbReference>
<dbReference type="InterPro" id="IPR041294">
    <property type="entry name" value="AnkUBD"/>
</dbReference>
<protein>
    <submittedName>
        <fullName evidence="10">K02A2.6-like</fullName>
    </submittedName>
</protein>
<evidence type="ECO:0000259" key="7">
    <source>
        <dbReference type="PROSITE" id="PS50199"/>
    </source>
</evidence>
<dbReference type="Pfam" id="PF17919">
    <property type="entry name" value="RT_RNaseH_2"/>
    <property type="match status" value="1"/>
</dbReference>
<dbReference type="Pfam" id="PF02338">
    <property type="entry name" value="OTU"/>
    <property type="match status" value="1"/>
</dbReference>
<keyword evidence="11" id="KW-1185">Reference proteome</keyword>
<dbReference type="Gene3D" id="3.30.70.270">
    <property type="match status" value="2"/>
</dbReference>
<dbReference type="Proteomes" id="UP001235939">
    <property type="component" value="Chromosome 13"/>
</dbReference>
<feature type="domain" description="RanBP2-type" evidence="7">
    <location>
        <begin position="1399"/>
        <end position="1429"/>
    </location>
</feature>
<evidence type="ECO:0000259" key="9">
    <source>
        <dbReference type="PROSITE" id="PS50994"/>
    </source>
</evidence>
<evidence type="ECO:0000256" key="1">
    <source>
        <dbReference type="ARBA" id="ARBA00022687"/>
    </source>
</evidence>
<evidence type="ECO:0000256" key="6">
    <source>
        <dbReference type="SAM" id="MobiDB-lite"/>
    </source>
</evidence>
<evidence type="ECO:0000256" key="4">
    <source>
        <dbReference type="ARBA" id="ARBA00022833"/>
    </source>
</evidence>
<sequence length="2220" mass="252857">MAQIQPPETFNFSTPNEWPKWRKRFERFLVVSGMKKKEEADKIDLFMYLMGDRADDIFRTFKFEKEEEATKIDSVLKAFDSHFCVRKNIIYERAKFNSRIQEDREPVDEFITSLYKLADSCEFEGLHEQLIRDRIVVGVRDKALSERMQLDSELTLEKAVKMVRQQEAVRQQQVDLQRPSTSQKVSQVKFNSKKQSPKQQQQPSRKKEKSAKTRSRCPKCGGFTHREGQACRAEGQKCNLCSKTGHFANCCPDKQAKTAEVKAVSELDEEIGFLLEVSAAEDSSNLDDDEGECRRRWTAEIQVNGKQLKFKLDSQADVTCVPLCLFRKIMGQQRLVESDINIRAAEFSELQTVGMFVSTLRNGNYEIKEKIYVIRRLSEPLLSRRACELLNLARRIEVVATRINPIKEFPEVFEGLGQIGNPYEIKLKPGAKPYAVHTPRRVPIPLMEKLKTRLEELEKAGIIAQVNVATEWCAPTVIAGKPNGDIRLCVDLSRLNEHVQREVHPMPVVEHMLGQLGEARFFSKLDANSGFHQIPLSLDCQHLTTFITPFGRYKYCRMPFGISLAPEYFQRVMSIILQGMDGVMCYLDDILIFASDSKTHDRILRLVLRKLKEAKVTLNKAKYGIRPDPAKIEAVAKMPAPTDVHGVRRFLGMVNHLGRFVENLSEIVAPLNQLLVKGQDFVWDCSQERAFRKLKELLTTQPILAAYDVRKPTMVSSDASSYGLGAVLKQEGKNGIWRPVAYSSRTMTPTEKRYAQIEKEALAITWACERFQDFLLGKRFRIETDHKPLIPLFSTKELSSLTPRLQRFRMRMMRFGFEIVHIPGKELLDADALSRQPLLTTEGGENERQTSAHINAVLSSITDKDEMLTKIFEAQQEDTTLKAVVNYLEQDWPDKKKMSQALLSYWHVKDELGVQNGLLMRSCRLVIPASMKLEILDKLHAGHFGITKTRLRARSRLKHEPLIPTNFPTRPWQKIGMDLFKFENKWYLVVIDYYSRFPEMVQLDRLTASVVVRSCKSIFARHGIPETVVSDNGTQFGAAREFANFARQYGFQHVTSSPRFPQSNGMAEAGVKIAKLILKKNQDPSLGLLEYRSTPLENGYSPAELLMGRKLRTTLPIAPENLNPKLVDSQTLKRKEGRRRKDMKSRYDRRCGATDMEELSEGDTVWITDMRTWGIVKKKASTPRSYMVDTPVGTLRRNRFHLRKGVTVQYPADPSTPTFSGEELVENENTPVVDYPSNDSEDGQIRTRRSSKPADYFIFTCLDLSILDRLVLLALIQVGAAYSEIGLTKMKKALAIARYEAALSADYSCRPAEGFYNEFLEFLKIAPVLEPPTMSHEAAEKWACQSCTYENWPKALKCTLCCTPKPPHLISDSSLEANKYIYKMSPLITNPSPPQLATNSGGKWSCGACTYLNWPCADRCAQCHSPRIAAATGGVGSNEDLALVDNNDRNSRTKWNCPSCTYENWPKSTKDQLESEPDIYDKSADDTPTLVADNNYLEEQRLRHFRRRDRAWLEACTAVVRGESEPVIRYLSLGGDPSRQLSAAEVTLLGRPSAFDIGHTLVHLAIRFQRHDLLQLLLSAHPATVAKRVPSDVSADLAAEIRRHIAAVLKQRKGDFPCFIVSEFVTFALPAEIEDFTPSVQQRLFDELLDKDVQKELEEESPIINWSLELTDRLGSRLYALWNRSAGDCLLDSALQATWGVFDRENTLRRALGDSLCEGAPAFKEGREEVADESRSGRPTTARTDENVDRVLEVLRTDRRLSIQKIADTLHMSTFVVHGIVTEDMQMRKVCAKLVPKVLTQDQKELRVLRCQELLDLIQNEPDFLNSVVTGDESWMFEYDPESKRQSCAWHTKLSPRPNKARMSKSRIKTMIIVFFDIRGIVHCEFVPQGQTVNSAFYLEVLRRLKRRIARVRTDIKDTVKLHHDATCLHHYQLPGPEQHLGDPSPPLQSRLSSMLYPRWKDAETLQADLLHFSLDEAQWQDDWATLLSLATQPGSALEQMHIFTLAHILRRPIIVYGVKYVKSFRGEALGYARFEGMPFNWRVITCSHLLQQYMSGVHYKLPPDWSTINSNFSKKQNVCTRALVDHKDVLIHCPIWQRSSGLPYLEDLFRLGEVAGAPTGRAAALDVVFLPLMTADHHLLPIHFLTQAELGREEEIMRQWLDCCVTESGILVAQQRIPKRPLLVAQMVEEWLELYRGGPHTMPPPPAESCSSGPDSDQE</sequence>
<feature type="compositionally biased region" description="Basic residues" evidence="6">
    <location>
        <begin position="204"/>
        <end position="217"/>
    </location>
</feature>
<dbReference type="InterPro" id="IPR041577">
    <property type="entry name" value="RT_RNaseH_2"/>
</dbReference>
<dbReference type="Pfam" id="PF18418">
    <property type="entry name" value="AnkUBD"/>
    <property type="match status" value="1"/>
</dbReference>
<evidence type="ECO:0000256" key="5">
    <source>
        <dbReference type="PROSITE-ProRule" id="PRU00322"/>
    </source>
</evidence>
<dbReference type="InterPro" id="IPR003323">
    <property type="entry name" value="OTU_dom"/>
</dbReference>
<feature type="compositionally biased region" description="Polar residues" evidence="6">
    <location>
        <begin position="2210"/>
        <end position="2220"/>
    </location>
</feature>
<dbReference type="PANTHER" id="PTHR37984">
    <property type="entry name" value="PROTEIN CBG26694"/>
    <property type="match status" value="1"/>
</dbReference>
<dbReference type="InterPro" id="IPR043128">
    <property type="entry name" value="Rev_trsase/Diguanyl_cyclase"/>
</dbReference>
<dbReference type="Gene3D" id="3.10.10.10">
    <property type="entry name" value="HIV Type 1 Reverse Transcriptase, subunit A, domain 1"/>
    <property type="match status" value="1"/>
</dbReference>
<dbReference type="CDD" id="cd09274">
    <property type="entry name" value="RNase_HI_RT_Ty3"/>
    <property type="match status" value="1"/>
</dbReference>
<keyword evidence="4" id="KW-0862">Zinc</keyword>
<feature type="domain" description="Reverse transcriptase" evidence="8">
    <location>
        <begin position="460"/>
        <end position="655"/>
    </location>
</feature>
<feature type="region of interest" description="Disordered" evidence="6">
    <location>
        <begin position="170"/>
        <end position="217"/>
    </location>
</feature>
<evidence type="ECO:0000313" key="10">
    <source>
        <dbReference type="EMBL" id="UYV75777.1"/>
    </source>
</evidence>
<dbReference type="PANTHER" id="PTHR37984:SF9">
    <property type="entry name" value="INTEGRASE CATALYTIC DOMAIN-CONTAINING PROTEIN"/>
    <property type="match status" value="1"/>
</dbReference>
<dbReference type="InterPro" id="IPR050951">
    <property type="entry name" value="Retrovirus_Pol_polyprotein"/>
</dbReference>
<name>A0ABY6L3Q7_9ARAC</name>
<feature type="region of interest" description="Disordered" evidence="6">
    <location>
        <begin position="2199"/>
        <end position="2220"/>
    </location>
</feature>
<dbReference type="Pfam" id="PF01359">
    <property type="entry name" value="Transposase_1"/>
    <property type="match status" value="1"/>
</dbReference>
<dbReference type="InterPro" id="IPR001584">
    <property type="entry name" value="Integrase_cat-core"/>
</dbReference>
<keyword evidence="3 5" id="KW-0863">Zinc-finger</keyword>
<dbReference type="InterPro" id="IPR036443">
    <property type="entry name" value="Znf_RanBP2_sf"/>
</dbReference>
<feature type="domain" description="Integrase catalytic" evidence="9">
    <location>
        <begin position="967"/>
        <end position="1132"/>
    </location>
</feature>
<dbReference type="PROSITE" id="PS50199">
    <property type="entry name" value="ZF_RANBP2_2"/>
    <property type="match status" value="2"/>
</dbReference>
<dbReference type="InterPro" id="IPR012337">
    <property type="entry name" value="RNaseH-like_sf"/>
</dbReference>
<dbReference type="InterPro" id="IPR001888">
    <property type="entry name" value="Transposase_1"/>
</dbReference>
<proteinExistence type="predicted"/>
<dbReference type="CDD" id="cd01647">
    <property type="entry name" value="RT_LTR"/>
    <property type="match status" value="1"/>
</dbReference>
<evidence type="ECO:0000259" key="8">
    <source>
        <dbReference type="PROSITE" id="PS50878"/>
    </source>
</evidence>
<dbReference type="InterPro" id="IPR036397">
    <property type="entry name" value="RNaseH_sf"/>
</dbReference>
<dbReference type="InterPro" id="IPR000477">
    <property type="entry name" value="RT_dom"/>
</dbReference>